<feature type="chain" id="PRO_5007228451" evidence="2">
    <location>
        <begin position="25"/>
        <end position="431"/>
    </location>
</feature>
<comment type="similarity">
    <text evidence="1 2">Belongs to the OprB family.</text>
</comment>
<dbReference type="EMBL" id="CXOI01000019">
    <property type="protein sequence ID" value="CTP85316.1"/>
    <property type="molecule type" value="Genomic_DNA"/>
</dbReference>
<dbReference type="Gene3D" id="2.40.160.180">
    <property type="entry name" value="Carbohydrate-selective porin OprB"/>
    <property type="match status" value="1"/>
</dbReference>
<dbReference type="GO" id="GO:0016020">
    <property type="term" value="C:membrane"/>
    <property type="evidence" value="ECO:0007669"/>
    <property type="project" value="InterPro"/>
</dbReference>
<evidence type="ECO:0000313" key="4">
    <source>
        <dbReference type="Proteomes" id="UP000046187"/>
    </source>
</evidence>
<accession>A0A0K2ZHT1</accession>
<evidence type="ECO:0000256" key="1">
    <source>
        <dbReference type="ARBA" id="ARBA00008769"/>
    </source>
</evidence>
<keyword evidence="2" id="KW-0732">Signal</keyword>
<keyword evidence="4" id="KW-1185">Reference proteome</keyword>
<dbReference type="InterPro" id="IPR052932">
    <property type="entry name" value="OprB_Porin"/>
</dbReference>
<dbReference type="PANTHER" id="PTHR37944">
    <property type="entry name" value="PORIN B"/>
    <property type="match status" value="1"/>
</dbReference>
<gene>
    <name evidence="3" type="ORF">XTALMG727_1285</name>
</gene>
<reference evidence="4" key="1">
    <citation type="submission" date="2015-07" db="EMBL/GenBank/DDBJ databases">
        <authorList>
            <person name="Wibberg D."/>
        </authorList>
    </citation>
    <scope>NUCLEOTIDE SEQUENCE [LARGE SCALE GENOMIC DNA]</scope>
</reference>
<dbReference type="Proteomes" id="UP000046187">
    <property type="component" value="Unassembled WGS sequence"/>
</dbReference>
<evidence type="ECO:0000313" key="3">
    <source>
        <dbReference type="EMBL" id="CTP85316.1"/>
    </source>
</evidence>
<dbReference type="GO" id="GO:0008643">
    <property type="term" value="P:carbohydrate transport"/>
    <property type="evidence" value="ECO:0007669"/>
    <property type="project" value="InterPro"/>
</dbReference>
<dbReference type="InterPro" id="IPR038673">
    <property type="entry name" value="OprB_sf"/>
</dbReference>
<name>A0A0K2ZHT1_9XANT</name>
<organism evidence="3 4">
    <name type="scientific">Xanthomonas graminis pv. arrhenatheri LMG 727</name>
    <dbReference type="NCBI Taxonomy" id="1195923"/>
    <lineage>
        <taxon>Bacteria</taxon>
        <taxon>Pseudomonadati</taxon>
        <taxon>Pseudomonadota</taxon>
        <taxon>Gammaproteobacteria</taxon>
        <taxon>Lysobacterales</taxon>
        <taxon>Lysobacteraceae</taxon>
        <taxon>Xanthomonas</taxon>
        <taxon>Xanthomonas translucens group</taxon>
        <taxon>Xanthomonas graminis</taxon>
    </lineage>
</organism>
<proteinExistence type="inferred from homology"/>
<dbReference type="PANTHER" id="PTHR37944:SF1">
    <property type="entry name" value="PORIN B"/>
    <property type="match status" value="1"/>
</dbReference>
<sequence>MMNKTPCIALAALSAALCCAQAAAQDFDPAKTLTGDWGGTRTRLVDSGVDLRLSYTGEFAHNNVGGSRDDTYAYADQFFLAGSFDLDKLWAWRGATFKVEVANRNGDSLNDAAGFPTLLAVQEIHGRGAVTRLSQFSLTQELFDDRLSIKLGRLYANGDFFSFSCKFQNLSFCGGLPGYVSNGWYVDPISQYGAVVAFKPNDAWRFKLGAYDVNPNNLDRDQGLKLRTDGDSQGTLVVAEIEYLPTFGDGLQGHYRVGGWRNSADYRNTVTVSGLPSDVSAAATATMDSESGYYATAEQVLWRAPGGGTLRLFGNWVQADKDTDRIDQMLQLGAWLDAPFASRPDDRIGFAAGRTRVSERLGDAQRRYNAALPGGATAVGVQGYEYPLELNYQYAITPALSLMPNLQYIRNANGIKDNNGVVGGLRVSMNF</sequence>
<dbReference type="AlphaFoldDB" id="A0A0K2ZHT1"/>
<dbReference type="InterPro" id="IPR007049">
    <property type="entry name" value="Carb-sel_porin_OprB"/>
</dbReference>
<protein>
    <submittedName>
        <fullName evidence="3">Carbohydrate-selective porin, OprB family protein</fullName>
    </submittedName>
</protein>
<dbReference type="GO" id="GO:0015288">
    <property type="term" value="F:porin activity"/>
    <property type="evidence" value="ECO:0007669"/>
    <property type="project" value="InterPro"/>
</dbReference>
<evidence type="ECO:0000256" key="2">
    <source>
        <dbReference type="RuleBase" id="RU363072"/>
    </source>
</evidence>
<feature type="signal peptide" evidence="2">
    <location>
        <begin position="1"/>
        <end position="24"/>
    </location>
</feature>
<dbReference type="Pfam" id="PF04966">
    <property type="entry name" value="OprB"/>
    <property type="match status" value="1"/>
</dbReference>